<keyword evidence="3" id="KW-1185">Reference proteome</keyword>
<name>A0AAN9MSE8_CANGL</name>
<protein>
    <submittedName>
        <fullName evidence="2">Uncharacterized protein</fullName>
    </submittedName>
</protein>
<accession>A0AAN9MSE8</accession>
<evidence type="ECO:0000256" key="1">
    <source>
        <dbReference type="SAM" id="MobiDB-lite"/>
    </source>
</evidence>
<reference evidence="2 3" key="1">
    <citation type="submission" date="2024-01" db="EMBL/GenBank/DDBJ databases">
        <title>The genomes of 5 underutilized Papilionoideae crops provide insights into root nodulation and disease resistanc.</title>
        <authorList>
            <person name="Jiang F."/>
        </authorList>
    </citation>
    <scope>NUCLEOTIDE SEQUENCE [LARGE SCALE GENOMIC DNA]</scope>
    <source>
        <strain evidence="2">LVBAO_FW01</strain>
        <tissue evidence="2">Leaves</tissue>
    </source>
</reference>
<sequence>MRSRRRKATRSTKENNFEDDAKNSAKGSLKRKGSNKMKNVKDQGRMFGFVKFINVNQTRGVGKDVRSNMDCIHKETNLEVDQLEVGLGLRSMSCLRLQLNGNGLATYSPRSMNELELGGKDGSRTGAQVEGIRNLGSFNVNDLIVAIQD</sequence>
<gene>
    <name evidence="2" type="ORF">VNO77_02001</name>
</gene>
<feature type="compositionally biased region" description="Basic and acidic residues" evidence="1">
    <location>
        <begin position="11"/>
        <end position="23"/>
    </location>
</feature>
<feature type="region of interest" description="Disordered" evidence="1">
    <location>
        <begin position="1"/>
        <end position="40"/>
    </location>
</feature>
<evidence type="ECO:0000313" key="3">
    <source>
        <dbReference type="Proteomes" id="UP001367508"/>
    </source>
</evidence>
<dbReference type="Proteomes" id="UP001367508">
    <property type="component" value="Unassembled WGS sequence"/>
</dbReference>
<comment type="caution">
    <text evidence="2">The sequence shown here is derived from an EMBL/GenBank/DDBJ whole genome shotgun (WGS) entry which is preliminary data.</text>
</comment>
<organism evidence="2 3">
    <name type="scientific">Canavalia gladiata</name>
    <name type="common">Sword bean</name>
    <name type="synonym">Dolichos gladiatus</name>
    <dbReference type="NCBI Taxonomy" id="3824"/>
    <lineage>
        <taxon>Eukaryota</taxon>
        <taxon>Viridiplantae</taxon>
        <taxon>Streptophyta</taxon>
        <taxon>Embryophyta</taxon>
        <taxon>Tracheophyta</taxon>
        <taxon>Spermatophyta</taxon>
        <taxon>Magnoliopsida</taxon>
        <taxon>eudicotyledons</taxon>
        <taxon>Gunneridae</taxon>
        <taxon>Pentapetalae</taxon>
        <taxon>rosids</taxon>
        <taxon>fabids</taxon>
        <taxon>Fabales</taxon>
        <taxon>Fabaceae</taxon>
        <taxon>Papilionoideae</taxon>
        <taxon>50 kb inversion clade</taxon>
        <taxon>NPAAA clade</taxon>
        <taxon>indigoferoid/millettioid clade</taxon>
        <taxon>Phaseoleae</taxon>
        <taxon>Canavalia</taxon>
    </lineage>
</organism>
<dbReference type="AlphaFoldDB" id="A0AAN9MSE8"/>
<evidence type="ECO:0000313" key="2">
    <source>
        <dbReference type="EMBL" id="KAK7360029.1"/>
    </source>
</evidence>
<feature type="compositionally biased region" description="Basic residues" evidence="1">
    <location>
        <begin position="1"/>
        <end position="10"/>
    </location>
</feature>
<dbReference type="EMBL" id="JAYMYQ010000001">
    <property type="protein sequence ID" value="KAK7360029.1"/>
    <property type="molecule type" value="Genomic_DNA"/>
</dbReference>
<proteinExistence type="predicted"/>